<dbReference type="Gene3D" id="4.10.70.10">
    <property type="entry name" value="Disintegrin domain"/>
    <property type="match status" value="1"/>
</dbReference>
<dbReference type="HOGENOM" id="CLU_012714_4_0_1"/>
<dbReference type="GO" id="GO:0009897">
    <property type="term" value="C:external side of plasma membrane"/>
    <property type="evidence" value="ECO:0000314"/>
    <property type="project" value="MGI"/>
</dbReference>
<feature type="domain" description="EGF-like" evidence="12">
    <location>
        <begin position="651"/>
        <end position="684"/>
    </location>
</feature>
<dbReference type="InterPro" id="IPR036436">
    <property type="entry name" value="Disintegrin_dom_sf"/>
</dbReference>
<reference evidence="17" key="4">
    <citation type="journal article" date="2011" name="PLoS Biol.">
        <title>Modernizing reference genome assemblies.</title>
        <authorList>
            <person name="Church D.M."/>
            <person name="Schneider V.A."/>
            <person name="Graves T."/>
            <person name="Auger K."/>
            <person name="Cunningham F."/>
            <person name="Bouk N."/>
            <person name="Chen H.C."/>
            <person name="Agarwala R."/>
            <person name="McLaren W.M."/>
            <person name="Ritchie G.R."/>
            <person name="Albracht D."/>
            <person name="Kremitzki M."/>
            <person name="Rock S."/>
            <person name="Kotkiewicz H."/>
            <person name="Kremitzki C."/>
            <person name="Wollam A."/>
            <person name="Trani L."/>
            <person name="Fulton L."/>
            <person name="Fulton R."/>
            <person name="Matthews L."/>
            <person name="Whitehead S."/>
            <person name="Chow W."/>
            <person name="Torrance J."/>
            <person name="Dunn M."/>
            <person name="Harden G."/>
            <person name="Threadgold G."/>
            <person name="Wood J."/>
            <person name="Collins J."/>
            <person name="Heath P."/>
            <person name="Griffiths G."/>
            <person name="Pelan S."/>
            <person name="Grafham D."/>
            <person name="Eichler E.E."/>
            <person name="Weinstock G."/>
            <person name="Mardis E.R."/>
            <person name="Wilson R.K."/>
            <person name="Howe K."/>
            <person name="Flicek P."/>
            <person name="Hubbard T."/>
        </authorList>
    </citation>
    <scope>NUCLEOTIDE SEQUENCE [LARGE SCALE GENOMIC DNA]</scope>
    <source>
        <strain evidence="17">C57BL/6J</strain>
    </source>
</reference>
<dbReference type="EMBL" id="BC150159">
    <property type="protein sequence ID" value="AAI50160.1"/>
    <property type="molecule type" value="mRNA"/>
</dbReference>
<dbReference type="DNASU" id="11498"/>
<keyword evidence="19" id="KW-1185">Reference proteome</keyword>
<protein>
    <submittedName>
        <fullName evidence="15 17">A disintegrin and metallopeptidase domain 4</fullName>
    </submittedName>
    <submittedName>
        <fullName evidence="16">ADAM4</fullName>
    </submittedName>
</protein>
<comment type="subcellular location">
    <subcellularLocation>
        <location evidence="1">Membrane</location>
        <topology evidence="1">Single-pass type I membrane protein</topology>
    </subcellularLocation>
</comment>
<evidence type="ECO:0000256" key="7">
    <source>
        <dbReference type="PROSITE-ProRule" id="PRU00068"/>
    </source>
</evidence>
<dbReference type="SMART" id="SM00608">
    <property type="entry name" value="ACR"/>
    <property type="match status" value="1"/>
</dbReference>
<dbReference type="Bgee" id="ENSMUSG00000072972">
    <property type="expression patterns" value="Expressed in spermatid and 42 other cell types or tissues"/>
</dbReference>
<dbReference type="VEuPathDB" id="HostDB:ENSMUSG00000072972"/>
<evidence type="ECO:0000313" key="15">
    <source>
        <dbReference type="EMBL" id="AAI50160.1"/>
    </source>
</evidence>
<evidence type="ECO:0000256" key="1">
    <source>
        <dbReference type="ARBA" id="ARBA00004479"/>
    </source>
</evidence>
<dbReference type="SwissPalm" id="Q8CGQ2"/>
<keyword evidence="4 10" id="KW-1133">Transmembrane helix</keyword>
<evidence type="ECO:0000256" key="9">
    <source>
        <dbReference type="PROSITE-ProRule" id="PRU00276"/>
    </source>
</evidence>
<keyword evidence="15" id="KW-0401">Integrin</keyword>
<evidence type="ECO:0000256" key="6">
    <source>
        <dbReference type="ARBA" id="ARBA00023157"/>
    </source>
</evidence>
<dbReference type="CTD" id="11498"/>
<feature type="disulfide bond" evidence="7">
    <location>
        <begin position="478"/>
        <end position="498"/>
    </location>
</feature>
<accession>Q8CGQ2</accession>
<dbReference type="MEROPS" id="M12.952"/>
<keyword evidence="2 10" id="KW-0812">Transmembrane</keyword>
<dbReference type="InterPro" id="IPR018358">
    <property type="entry name" value="Disintegrin_CS"/>
</dbReference>
<evidence type="ECO:0000256" key="3">
    <source>
        <dbReference type="ARBA" id="ARBA00022729"/>
    </source>
</evidence>
<dbReference type="AlphaFoldDB" id="Q8CGQ2"/>
<evidence type="ECO:0000256" key="11">
    <source>
        <dbReference type="SAM" id="SignalP"/>
    </source>
</evidence>
<dbReference type="GO" id="GO:0046872">
    <property type="term" value="F:metal ion binding"/>
    <property type="evidence" value="ECO:0007669"/>
    <property type="project" value="UniProtKB-KW"/>
</dbReference>
<comment type="caution">
    <text evidence="8">Lacks conserved residue(s) required for the propagation of feature annotation.</text>
</comment>
<dbReference type="GO" id="GO:0004222">
    <property type="term" value="F:metalloendopeptidase activity"/>
    <property type="evidence" value="ECO:0000318"/>
    <property type="project" value="GO_Central"/>
</dbReference>
<evidence type="ECO:0000256" key="2">
    <source>
        <dbReference type="ARBA" id="ARBA00022692"/>
    </source>
</evidence>
<dbReference type="FunFam" id="4.10.70.10:FF:000001">
    <property type="entry name" value="Disintegrin and metalloproteinase domain-containing protein 22"/>
    <property type="match status" value="1"/>
</dbReference>
<dbReference type="InterPro" id="IPR006586">
    <property type="entry name" value="ADAM_Cys-rich"/>
</dbReference>
<evidence type="ECO:0000259" key="13">
    <source>
        <dbReference type="PROSITE" id="PS50214"/>
    </source>
</evidence>
<evidence type="ECO:0007829" key="20">
    <source>
        <dbReference type="ProteomicsDB" id="Q8CGQ2"/>
    </source>
</evidence>
<dbReference type="CDD" id="cd04269">
    <property type="entry name" value="ZnMc_adamalysin_II_like"/>
    <property type="match status" value="1"/>
</dbReference>
<dbReference type="PROSITE" id="PS00427">
    <property type="entry name" value="DISINTEGRIN_1"/>
    <property type="match status" value="1"/>
</dbReference>
<dbReference type="Pfam" id="PF01421">
    <property type="entry name" value="Reprolysin"/>
    <property type="match status" value="1"/>
</dbReference>
<feature type="domain" description="Peptidase M12B" evidence="14">
    <location>
        <begin position="213"/>
        <end position="410"/>
    </location>
</feature>
<reference evidence="17 19" key="3">
    <citation type="journal article" date="2009" name="PLoS Biol.">
        <title>Lineage-specific biology revealed by a finished genome assembly of the mouse.</title>
        <authorList>
            <consortium name="Mouse Genome Sequencing Consortium"/>
            <person name="Church D.M."/>
            <person name="Goodstadt L."/>
            <person name="Hillier L.W."/>
            <person name="Zody M.C."/>
            <person name="Goldstein S."/>
            <person name="She X."/>
            <person name="Bult C.J."/>
            <person name="Agarwala R."/>
            <person name="Cherry J.L."/>
            <person name="DiCuccio M."/>
            <person name="Hlavina W."/>
            <person name="Kapustin Y."/>
            <person name="Meric P."/>
            <person name="Maglott D."/>
            <person name="Birtle Z."/>
            <person name="Marques A.C."/>
            <person name="Graves T."/>
            <person name="Zhou S."/>
            <person name="Teague B."/>
            <person name="Potamousis K."/>
            <person name="Churas C."/>
            <person name="Place M."/>
            <person name="Herschleb J."/>
            <person name="Runnheim R."/>
            <person name="Forrest D."/>
            <person name="Amos-Landgraf J."/>
            <person name="Schwartz D.C."/>
            <person name="Cheng Z."/>
            <person name="Lindblad-Toh K."/>
            <person name="Eichler E.E."/>
            <person name="Ponting C.P."/>
        </authorList>
    </citation>
    <scope>NUCLEOTIDE SEQUENCE [LARGE SCALE GENOMIC DNA]</scope>
    <source>
        <strain evidence="17 19">C57BL/6J</strain>
    </source>
</reference>
<feature type="binding site" evidence="9">
    <location>
        <position position="355"/>
    </location>
    <ligand>
        <name>Zn(2+)</name>
        <dbReference type="ChEBI" id="CHEBI:29105"/>
        <note>catalytic</note>
    </ligand>
</feature>
<evidence type="ECO:0000256" key="8">
    <source>
        <dbReference type="PROSITE-ProRule" id="PRU00076"/>
    </source>
</evidence>
<dbReference type="PROSITE" id="PS01186">
    <property type="entry name" value="EGF_2"/>
    <property type="match status" value="1"/>
</dbReference>
<dbReference type="KEGG" id="mmu:11498"/>
<evidence type="ECO:0000256" key="5">
    <source>
        <dbReference type="ARBA" id="ARBA00023136"/>
    </source>
</evidence>
<keyword evidence="6 8" id="KW-1015">Disulfide bond</keyword>
<dbReference type="GO" id="GO:0007229">
    <property type="term" value="P:integrin-mediated signaling pathway"/>
    <property type="evidence" value="ECO:0007669"/>
    <property type="project" value="UniProtKB-KW"/>
</dbReference>
<sequence>MAPFLRPSTWTLALLRGALWLSVLWALLSPACCSRSPPKWRFSTSEIVIPRKVPQRMGKSDMSGHITYSMRFRGQRHVVHMKLKKNMIPQNFPVYTSNDQGAQQKDYPFVPRDCYFYSFLEGVPGSQAILDTCTGGLKGMIQVDDFTYEIKPLASSSKFEHVISLLVVDERSRESKKCRNDEIMAKAGDLSEETKLAGSPRAAPVYLWRYHLKSVGIHYTVTHDLFKQTGSNSSTSVELILIMNSISDSIYKISGLIVYARGVWIWNTKNLHTVPGENPHLDPWSVMAGFGVWKSKELHDLYATTAILLASRPKNTDYGSFQNGLCNPNWGVLFTYVGKNHLFLAGSFLAHAVGHLLDVSHDTPGCVCFRRSSCLMDEFPTLHDMISNCSHNELHRRIHDWDPCLSLELKTAKEVNMYEVPRCGNKRVEASEKCDCGSVKDCTTDKCCEVNCEFTQGSSCAAGGCCLSCKFAPTGTICRDKNGICDLPEYCSGASEHCPGNFYIMDGTPCSPLAVCIAGNCSDRHLQCQALFGYQVKDGSPACYNELNVKGDRFGNCGIRIIRGGSQPVPCQKEDVFCGMIHCDGVSHIPGGGEHTTFYHLKVQDVKEEQCFGYDAHHGTELPEMGLVVDGATCGPGKYCKAQRCVAHPTLNFNCNISSCNFRGVCNNKGNCHCVRGWQPPHCLQIGKGGSTNSGPPPTTQKKHQAEIHVSANRLIVILSIRMILILASILLGAVFKAIFVSETTEEEQHSAVNRQLTSYQTI</sequence>
<dbReference type="RefSeq" id="NP_033750.1">
    <property type="nucleotide sequence ID" value="NM_009620.2"/>
</dbReference>
<dbReference type="Pfam" id="PF00200">
    <property type="entry name" value="Disintegrin"/>
    <property type="match status" value="1"/>
</dbReference>
<evidence type="ECO:0000256" key="10">
    <source>
        <dbReference type="SAM" id="Phobius"/>
    </source>
</evidence>
<dbReference type="InterPro" id="IPR002870">
    <property type="entry name" value="Peptidase_M12B_N"/>
</dbReference>
<feature type="disulfide bond" evidence="8">
    <location>
        <begin position="674"/>
        <end position="683"/>
    </location>
</feature>
<proteinExistence type="evidence at protein level"/>
<keyword evidence="20" id="KW-1267">Proteomics identification</keyword>
<dbReference type="BioGRID-ORCS" id="11498">
    <property type="hits" value="1 hit in 77 CRISPR screens"/>
</dbReference>
<dbReference type="STRING" id="10090.ENSMUSP00000082427"/>
<dbReference type="AGR" id="MGI:104731"/>
<dbReference type="InterPro" id="IPR024079">
    <property type="entry name" value="MetalloPept_cat_dom_sf"/>
</dbReference>
<evidence type="ECO:0000313" key="19">
    <source>
        <dbReference type="Proteomes" id="UP000000589"/>
    </source>
</evidence>
<dbReference type="Proteomes" id="UP000000589">
    <property type="component" value="Chromosome 12"/>
</dbReference>
<dbReference type="UCSC" id="uc007ocd.1">
    <property type="organism name" value="mouse"/>
</dbReference>
<dbReference type="Pfam" id="PF08516">
    <property type="entry name" value="ADAM_CR"/>
    <property type="match status" value="1"/>
</dbReference>
<dbReference type="PANTHER" id="PTHR11905">
    <property type="entry name" value="ADAM A DISINTEGRIN AND METALLOPROTEASE DOMAIN"/>
    <property type="match status" value="1"/>
</dbReference>
<feature type="domain" description="Disintegrin" evidence="13">
    <location>
        <begin position="420"/>
        <end position="506"/>
    </location>
</feature>
<gene>
    <name evidence="15 17 18" type="primary">Adam4</name>
</gene>
<dbReference type="SUPFAM" id="SSF55486">
    <property type="entry name" value="Metalloproteases ('zincins'), catalytic domain"/>
    <property type="match status" value="1"/>
</dbReference>
<evidence type="ECO:0000313" key="16">
    <source>
        <dbReference type="EMBL" id="AAN77877.1"/>
    </source>
</evidence>
<keyword evidence="5 10" id="KW-0472">Membrane</keyword>
<dbReference type="GO" id="GO:0006508">
    <property type="term" value="P:proteolysis"/>
    <property type="evidence" value="ECO:0000318"/>
    <property type="project" value="GO_Central"/>
</dbReference>
<name>Q8CGQ2_MOUSE</name>
<dbReference type="OrthoDB" id="5951731at2759"/>
<dbReference type="SMR" id="Q8CGQ2"/>
<feature type="signal peptide" evidence="11">
    <location>
        <begin position="1"/>
        <end position="33"/>
    </location>
</feature>
<dbReference type="GO" id="GO:0008584">
    <property type="term" value="P:male gonad development"/>
    <property type="evidence" value="ECO:0000318"/>
    <property type="project" value="GO_Central"/>
</dbReference>
<feature type="transmembrane region" description="Helical" evidence="10">
    <location>
        <begin position="715"/>
        <end position="736"/>
    </location>
</feature>
<keyword evidence="3 11" id="KW-0732">Signal</keyword>
<feature type="chain" id="PRO_5015099106" evidence="11">
    <location>
        <begin position="34"/>
        <end position="763"/>
    </location>
</feature>
<dbReference type="PROSITE" id="PS50214">
    <property type="entry name" value="DISINTEGRIN_2"/>
    <property type="match status" value="1"/>
</dbReference>
<dbReference type="InterPro" id="IPR001762">
    <property type="entry name" value="Disintegrin_dom"/>
</dbReference>
<dbReference type="ProteomicsDB" id="335267"/>
<evidence type="ECO:0000313" key="18">
    <source>
        <dbReference type="MGI" id="MGI:104731"/>
    </source>
</evidence>
<dbReference type="MGI" id="MGI:104731">
    <property type="gene designation" value="Adam4"/>
</dbReference>
<dbReference type="PROSITE" id="PS50026">
    <property type="entry name" value="EGF_3"/>
    <property type="match status" value="1"/>
</dbReference>
<evidence type="ECO:0000313" key="17">
    <source>
        <dbReference type="Ensembl" id="ENSMUSP00000082427.4"/>
    </source>
</evidence>
<feature type="binding site" evidence="9">
    <location>
        <position position="351"/>
    </location>
    <ligand>
        <name>Zn(2+)</name>
        <dbReference type="ChEBI" id="CHEBI:29105"/>
        <note>catalytic</note>
    </ligand>
</feature>
<dbReference type="PROSITE" id="PS50215">
    <property type="entry name" value="ADAM_MEPRO"/>
    <property type="match status" value="1"/>
</dbReference>
<keyword evidence="9" id="KW-0479">Metal-binding</keyword>
<reference evidence="16" key="2">
    <citation type="journal article" date="2004" name="Genomics">
        <title>Characterization and comparative genomic analysis of intronless Adams with testicular gene expression.</title>
        <authorList>
            <person name="Choi I."/>
            <person name="Oh J."/>
            <person name="Cho B.N."/>
            <person name="Ahnn J."/>
            <person name="Jung Y.K."/>
            <person name="Han Kim D."/>
            <person name="Cho C."/>
        </authorList>
    </citation>
    <scope>NUCLEOTIDE SEQUENCE</scope>
    <source>
        <strain evidence="16">ICR</strain>
        <tissue evidence="16">Testis</tissue>
    </source>
</reference>
<dbReference type="PhosphoSitePlus" id="Q8CGQ2"/>
<evidence type="ECO:0000256" key="4">
    <source>
        <dbReference type="ARBA" id="ARBA00022989"/>
    </source>
</evidence>
<feature type="binding site" evidence="9">
    <location>
        <position position="361"/>
    </location>
    <ligand>
        <name>Zn(2+)</name>
        <dbReference type="ChEBI" id="CHEBI:29105"/>
        <note>catalytic</note>
    </ligand>
</feature>
<dbReference type="SMART" id="SM00050">
    <property type="entry name" value="DISIN"/>
    <property type="match status" value="1"/>
</dbReference>
<keyword evidence="9" id="KW-0862">Zinc</keyword>
<organism evidence="16">
    <name type="scientific">Mus musculus</name>
    <name type="common">Mouse</name>
    <dbReference type="NCBI Taxonomy" id="10090"/>
    <lineage>
        <taxon>Eukaryota</taxon>
        <taxon>Metazoa</taxon>
        <taxon>Chordata</taxon>
        <taxon>Craniata</taxon>
        <taxon>Vertebrata</taxon>
        <taxon>Euteleostomi</taxon>
        <taxon>Mammalia</taxon>
        <taxon>Eutheria</taxon>
        <taxon>Euarchontoglires</taxon>
        <taxon>Glires</taxon>
        <taxon>Rodentia</taxon>
        <taxon>Myomorpha</taxon>
        <taxon>Muroidea</taxon>
        <taxon>Muridae</taxon>
        <taxon>Murinae</taxon>
        <taxon>Mus</taxon>
        <taxon>Mus</taxon>
    </lineage>
</organism>
<dbReference type="EMBL" id="AY158688">
    <property type="protein sequence ID" value="AAN77877.1"/>
    <property type="molecule type" value="mRNA"/>
</dbReference>
<reference evidence="17" key="5">
    <citation type="submission" date="2025-05" db="UniProtKB">
        <authorList>
            <consortium name="Ensembl"/>
        </authorList>
    </citation>
    <scope>IDENTIFICATION</scope>
    <source>
        <strain evidence="17">C57BL/6J</strain>
    </source>
</reference>
<dbReference type="eggNOG" id="KOG3607">
    <property type="taxonomic scope" value="Eukaryota"/>
</dbReference>
<dbReference type="GO" id="GO:1990913">
    <property type="term" value="C:sperm head plasma membrane"/>
    <property type="evidence" value="ECO:0000314"/>
    <property type="project" value="MGI"/>
</dbReference>
<dbReference type="GO" id="GO:0005886">
    <property type="term" value="C:plasma membrane"/>
    <property type="evidence" value="ECO:0000318"/>
    <property type="project" value="GO_Central"/>
</dbReference>
<dbReference type="InterPro" id="IPR034027">
    <property type="entry name" value="Reprolysin_adamalysin"/>
</dbReference>
<dbReference type="GeneTree" id="ENSGT00940000161933"/>
<evidence type="ECO:0000259" key="14">
    <source>
        <dbReference type="PROSITE" id="PS50215"/>
    </source>
</evidence>
<dbReference type="Gene3D" id="3.40.390.10">
    <property type="entry name" value="Collagenase (Catalytic Domain)"/>
    <property type="match status" value="1"/>
</dbReference>
<dbReference type="GeneID" id="11498"/>
<dbReference type="PANTHER" id="PTHR11905:SF167">
    <property type="entry name" value="A DISINTEGRIN AND METALLOPEPTIDASE DOMAIN 4-RELATED"/>
    <property type="match status" value="1"/>
</dbReference>
<dbReference type="PaxDb" id="10090-ENSMUSP00000082427"/>
<dbReference type="OMA" id="FIWNQKD"/>
<dbReference type="EMBL" id="BC150481">
    <property type="protein sequence ID" value="AAI50482.1"/>
    <property type="molecule type" value="mRNA"/>
</dbReference>
<dbReference type="InterPro" id="IPR000742">
    <property type="entry name" value="EGF"/>
</dbReference>
<dbReference type="Pfam" id="PF01562">
    <property type="entry name" value="Pep_M12B_propep"/>
    <property type="match status" value="1"/>
</dbReference>
<dbReference type="SUPFAM" id="SSF57552">
    <property type="entry name" value="Blood coagulation inhibitor (disintegrin)"/>
    <property type="match status" value="1"/>
</dbReference>
<dbReference type="Ensembl" id="ENSMUST00000085319.4">
    <property type="protein sequence ID" value="ENSMUSP00000082427.4"/>
    <property type="gene ID" value="ENSMUSG00000072972.4"/>
</dbReference>
<evidence type="ECO:0000259" key="12">
    <source>
        <dbReference type="PROSITE" id="PS50026"/>
    </source>
</evidence>
<keyword evidence="8" id="KW-0245">EGF-like domain</keyword>
<dbReference type="InterPro" id="IPR001590">
    <property type="entry name" value="Peptidase_M12B"/>
</dbReference>
<dbReference type="PRINTS" id="PR00289">
    <property type="entry name" value="DISINTEGRIN"/>
</dbReference>
<reference evidence="15" key="1">
    <citation type="journal article" date="2004" name="Genome Res.">
        <title>The status, quality, and expansion of the NIH full-length cDNA project: the Mammalian Gene Collection (MGC).</title>
        <authorList>
            <consortium name="The MGC Project Team"/>
            <person name="Gerhard D.S."/>
            <person name="Wagner L."/>
            <person name="Feingold E.A."/>
            <person name="Shenmen C.M."/>
            <person name="Grouse L.H."/>
            <person name="Schuler G."/>
            <person name="Klein S.L."/>
            <person name="Old S."/>
            <person name="Rasooly R."/>
            <person name="Good P."/>
            <person name="Guyer M."/>
            <person name="Peck A.M."/>
            <person name="Derge J.G."/>
            <person name="Lipman D."/>
            <person name="Collins F.S."/>
            <person name="Jang W."/>
            <person name="Sherry S."/>
            <person name="Feolo M."/>
            <person name="Misquitta L."/>
            <person name="Lee E."/>
            <person name="Rotmistrovsky K."/>
            <person name="Greenhut S.F."/>
            <person name="Schaefer C.F."/>
            <person name="Buetow K."/>
            <person name="Bonner T.I."/>
            <person name="Haussler D."/>
            <person name="Kent J."/>
            <person name="Kiekhaus M."/>
            <person name="Furey T."/>
            <person name="Brent M."/>
            <person name="Prange C."/>
            <person name="Schreiber K."/>
            <person name="Shapiro N."/>
            <person name="Bhat N.K."/>
            <person name="Hopkins R.F."/>
            <person name="Hsie F."/>
            <person name="Driscoll T."/>
            <person name="Soares M.B."/>
            <person name="Casavant T.L."/>
            <person name="Scheetz T.E."/>
            <person name="Brown-stein M.J."/>
            <person name="Usdin T.B."/>
            <person name="Toshiyuki S."/>
            <person name="Carninci P."/>
            <person name="Piao Y."/>
            <person name="Dudekula D.B."/>
            <person name="Ko M.S."/>
            <person name="Kawakami K."/>
            <person name="Suzuki Y."/>
            <person name="Sugano S."/>
            <person name="Gruber C.E."/>
            <person name="Smith M.R."/>
            <person name="Simmons B."/>
            <person name="Moore T."/>
            <person name="Waterman R."/>
            <person name="Johnson S.L."/>
            <person name="Ruan Y."/>
            <person name="Wei C.L."/>
            <person name="Mathavan S."/>
            <person name="Gunaratne P.H."/>
            <person name="Wu J."/>
            <person name="Garcia A.M."/>
            <person name="Hulyk S.W."/>
            <person name="Fuh E."/>
            <person name="Yuan Y."/>
            <person name="Sneed A."/>
            <person name="Kowis C."/>
            <person name="Hodgson A."/>
            <person name="Muzny D.M."/>
            <person name="McPherson J."/>
            <person name="Gibbs R.A."/>
            <person name="Fahey J."/>
            <person name="Helton E."/>
            <person name="Ketteman M."/>
            <person name="Madan A."/>
            <person name="Rodrigues S."/>
            <person name="Sanchez A."/>
            <person name="Whiting M."/>
            <person name="Madari A."/>
            <person name="Young A.C."/>
            <person name="Wetherby K.D."/>
            <person name="Granite S.J."/>
            <person name="Kwong P.N."/>
            <person name="Brinkley C.P."/>
            <person name="Pearson R.L."/>
            <person name="Bouffard G.G."/>
            <person name="Blakesly R.W."/>
            <person name="Green E.D."/>
            <person name="Dickson M.C."/>
            <person name="Rodriguez A.C."/>
            <person name="Grimwood J."/>
            <person name="Schmutz J."/>
            <person name="Myers R.M."/>
            <person name="Butterfield Y.S."/>
            <person name="Griffith M."/>
            <person name="Griffith O.L."/>
            <person name="Krzywinski M.I."/>
            <person name="Liao N."/>
            <person name="Morin R."/>
            <person name="Morrin R."/>
            <person name="Palmquist D."/>
            <person name="Petrescu A.S."/>
            <person name="Skalska U."/>
            <person name="Smailus D.E."/>
            <person name="Stott J.M."/>
            <person name="Schnerch A."/>
            <person name="Schein J.E."/>
            <person name="Jones S.J."/>
            <person name="Holt R.A."/>
            <person name="Baross A."/>
            <person name="Marra M.A."/>
            <person name="Clifton S."/>
            <person name="Makowski K.A."/>
            <person name="Bosak S."/>
            <person name="Malek J."/>
        </authorList>
    </citation>
    <scope>NUCLEOTIDE SEQUENCE [LARGE SCALE MRNA]</scope>
    <source>
        <tissue evidence="15">PCR rescued clones</tissue>
    </source>
</reference>